<comment type="cofactor">
    <cofactor evidence="7 9">
        <name>Zn(2+)</name>
        <dbReference type="ChEBI" id="CHEBI:29105"/>
    </cofactor>
    <text evidence="7 9">Binds 2 Zn(2+) ions per subunit.</text>
</comment>
<evidence type="ECO:0000256" key="3">
    <source>
        <dbReference type="ARBA" id="ARBA00022723"/>
    </source>
</evidence>
<dbReference type="PROSITE" id="PS00759">
    <property type="entry name" value="ARGE_DAPE_CPG2_2"/>
    <property type="match status" value="1"/>
</dbReference>
<evidence type="ECO:0000256" key="8">
    <source>
        <dbReference type="PIRSR" id="PIRSR037215-1"/>
    </source>
</evidence>
<comment type="caution">
    <text evidence="11">The sequence shown here is derived from an EMBL/GenBank/DDBJ whole genome shotgun (WGS) entry which is preliminary data.</text>
</comment>
<comment type="function">
    <text evidence="7">Cleaves the N-terminal amino acid of tripeptides.</text>
</comment>
<dbReference type="GO" id="GO:0043171">
    <property type="term" value="P:peptide catabolic process"/>
    <property type="evidence" value="ECO:0007669"/>
    <property type="project" value="UniProtKB-UniRule"/>
</dbReference>
<dbReference type="AlphaFoldDB" id="A0A4R8M5P2"/>
<dbReference type="InterPro" id="IPR002933">
    <property type="entry name" value="Peptidase_M20"/>
</dbReference>
<dbReference type="InterPro" id="IPR011650">
    <property type="entry name" value="Peptidase_M20_dimer"/>
</dbReference>
<comment type="subcellular location">
    <subcellularLocation>
        <location evidence="7">Cytoplasm</location>
    </subcellularLocation>
</comment>
<dbReference type="PIRSF" id="PIRSF037215">
    <property type="entry name" value="Peptidase_M20B"/>
    <property type="match status" value="1"/>
</dbReference>
<dbReference type="GO" id="GO:0005737">
    <property type="term" value="C:cytoplasm"/>
    <property type="evidence" value="ECO:0007669"/>
    <property type="project" value="UniProtKB-SubCell"/>
</dbReference>
<dbReference type="PANTHER" id="PTHR42994:SF1">
    <property type="entry name" value="PEPTIDASE T"/>
    <property type="match status" value="1"/>
</dbReference>
<feature type="binding site" evidence="7 9">
    <location>
        <position position="199"/>
    </location>
    <ligand>
        <name>Zn(2+)</name>
        <dbReference type="ChEBI" id="CHEBI:29105"/>
        <label>1</label>
    </ligand>
</feature>
<feature type="binding site" evidence="7 9">
    <location>
        <position position="381"/>
    </location>
    <ligand>
        <name>Zn(2+)</name>
        <dbReference type="ChEBI" id="CHEBI:29105"/>
        <label>2</label>
    </ligand>
</feature>
<dbReference type="GO" id="GO:0045148">
    <property type="term" value="F:tripeptide aminopeptidase activity"/>
    <property type="evidence" value="ECO:0007669"/>
    <property type="project" value="UniProtKB-UniRule"/>
</dbReference>
<evidence type="ECO:0000313" key="12">
    <source>
        <dbReference type="Proteomes" id="UP000295066"/>
    </source>
</evidence>
<gene>
    <name evidence="7" type="primary">pepT</name>
    <name evidence="11" type="ORF">C8D99_11526</name>
</gene>
<evidence type="ECO:0000256" key="2">
    <source>
        <dbReference type="ARBA" id="ARBA00022670"/>
    </source>
</evidence>
<evidence type="ECO:0000256" key="1">
    <source>
        <dbReference type="ARBA" id="ARBA00009692"/>
    </source>
</evidence>
<feature type="binding site" evidence="7 9">
    <location>
        <position position="142"/>
    </location>
    <ligand>
        <name>Zn(2+)</name>
        <dbReference type="ChEBI" id="CHEBI:29105"/>
        <label>1</label>
    </ligand>
</feature>
<dbReference type="NCBIfam" id="NF003976">
    <property type="entry name" value="PRK05469.1"/>
    <property type="match status" value="1"/>
</dbReference>
<dbReference type="PROSITE" id="PS00758">
    <property type="entry name" value="ARGE_DAPE_CPG2_1"/>
    <property type="match status" value="1"/>
</dbReference>
<dbReference type="Pfam" id="PF01546">
    <property type="entry name" value="Peptidase_M20"/>
    <property type="match status" value="1"/>
</dbReference>
<comment type="catalytic activity">
    <reaction evidence="7">
        <text>Release of the N-terminal residue from a tripeptide.</text>
        <dbReference type="EC" id="3.4.11.4"/>
    </reaction>
</comment>
<organism evidence="11 12">
    <name type="scientific">Aminivibrio pyruvatiphilus</name>
    <dbReference type="NCBI Taxonomy" id="1005740"/>
    <lineage>
        <taxon>Bacteria</taxon>
        <taxon>Thermotogati</taxon>
        <taxon>Synergistota</taxon>
        <taxon>Synergistia</taxon>
        <taxon>Synergistales</taxon>
        <taxon>Aminobacteriaceae</taxon>
        <taxon>Aminivibrio</taxon>
    </lineage>
</organism>
<feature type="binding site" evidence="7 9">
    <location>
        <position position="79"/>
    </location>
    <ligand>
        <name>Zn(2+)</name>
        <dbReference type="ChEBI" id="CHEBI:29105"/>
        <label>1</label>
    </ligand>
</feature>
<evidence type="ECO:0000256" key="9">
    <source>
        <dbReference type="PIRSR" id="PIRSR037215-2"/>
    </source>
</evidence>
<name>A0A4R8M5P2_9BACT</name>
<evidence type="ECO:0000256" key="6">
    <source>
        <dbReference type="ARBA" id="ARBA00023049"/>
    </source>
</evidence>
<feature type="binding site" evidence="7 9">
    <location>
        <position position="177"/>
    </location>
    <ligand>
        <name>Zn(2+)</name>
        <dbReference type="ChEBI" id="CHEBI:29105"/>
        <label>2</label>
    </ligand>
</feature>
<dbReference type="NCBIfam" id="TIGR01882">
    <property type="entry name" value="peptidase-T"/>
    <property type="match status" value="1"/>
</dbReference>
<evidence type="ECO:0000256" key="7">
    <source>
        <dbReference type="HAMAP-Rule" id="MF_00550"/>
    </source>
</evidence>
<accession>A0A4R8M5P2</accession>
<keyword evidence="3 7" id="KW-0479">Metal-binding</keyword>
<dbReference type="RefSeq" id="WP_208321157.1">
    <property type="nucleotide sequence ID" value="NZ_SORI01000015.1"/>
</dbReference>
<dbReference type="InterPro" id="IPR036264">
    <property type="entry name" value="Bact_exopeptidase_dim_dom"/>
</dbReference>
<dbReference type="SUPFAM" id="SSF53187">
    <property type="entry name" value="Zn-dependent exopeptidases"/>
    <property type="match status" value="1"/>
</dbReference>
<feature type="active site" description="Proton acceptor" evidence="7 8">
    <location>
        <position position="176"/>
    </location>
</feature>
<keyword evidence="7" id="KW-0031">Aminopeptidase</keyword>
<dbReference type="CDD" id="cd03892">
    <property type="entry name" value="M20_peptT"/>
    <property type="match status" value="1"/>
</dbReference>
<dbReference type="HAMAP" id="MF_00550">
    <property type="entry name" value="Aminopeptidase_M20"/>
    <property type="match status" value="1"/>
</dbReference>
<keyword evidence="5 7" id="KW-0862">Zinc</keyword>
<dbReference type="PANTHER" id="PTHR42994">
    <property type="entry name" value="PEPTIDASE T"/>
    <property type="match status" value="1"/>
</dbReference>
<dbReference type="Gene3D" id="3.40.630.10">
    <property type="entry name" value="Zn peptidases"/>
    <property type="match status" value="1"/>
</dbReference>
<dbReference type="Proteomes" id="UP000295066">
    <property type="component" value="Unassembled WGS sequence"/>
</dbReference>
<dbReference type="Pfam" id="PF07687">
    <property type="entry name" value="M20_dimer"/>
    <property type="match status" value="1"/>
</dbReference>
<protein>
    <recommendedName>
        <fullName evidence="7">Peptidase T</fullName>
        <ecNumber evidence="7">3.4.11.4</ecNumber>
    </recommendedName>
    <alternativeName>
        <fullName evidence="7">Aminotripeptidase</fullName>
        <shortName evidence="7">Tripeptidase</shortName>
    </alternativeName>
    <alternativeName>
        <fullName evidence="7">Tripeptide aminopeptidase</fullName>
    </alternativeName>
</protein>
<sequence length="409" mass="44521">MMPSVLDRFLKYIQIPTQAAHGKDSVPSTPGQMTLAVELGKELRALGLSDVTVDGHAYVTATLPANTDKKIPVIAFNAHLDTALEVTDDTVRPRLVENYDGGDIVLNEKERVVLSPSTFPDLLKYRGETLVVTDGTTLLGADDKAGIAEIMAALEYMTNHPEFVHGCVKVVFSPDEEIGHGASLLDLEKFGADFAYTVDGGEAGEISYETFNAARAKVTVHGRSVHPGKSKNKMVNSILLGMELASMFPADETPATTEAYEGFFHLLGFSGNVETTTMDYIIRDHSPEKFQQRKKAMEDAVTALNGRYGQGTADLDMADQYYNMLEKVKPVMHIVDTAMDAMRQLDIEPKVIPVRGGTDGSQLSYRGLPAPNLFSGGHNAHGKHEFIAVSSMEKAVKLILKIVELYAGK</sequence>
<keyword evidence="7" id="KW-0963">Cytoplasm</keyword>
<dbReference type="GO" id="GO:0006508">
    <property type="term" value="P:proteolysis"/>
    <property type="evidence" value="ECO:0007669"/>
    <property type="project" value="UniProtKB-UniRule"/>
</dbReference>
<keyword evidence="2 7" id="KW-0645">Protease</keyword>
<feature type="domain" description="Peptidase M20 dimerisation" evidence="10">
    <location>
        <begin position="208"/>
        <end position="308"/>
    </location>
</feature>
<dbReference type="InterPro" id="IPR001261">
    <property type="entry name" value="ArgE/DapE_CS"/>
</dbReference>
<feature type="binding site" evidence="7 9">
    <location>
        <position position="142"/>
    </location>
    <ligand>
        <name>Zn(2+)</name>
        <dbReference type="ChEBI" id="CHEBI:29105"/>
        <label>2</label>
    </ligand>
</feature>
<feature type="active site" evidence="7 8">
    <location>
        <position position="81"/>
    </location>
</feature>
<evidence type="ECO:0000313" key="11">
    <source>
        <dbReference type="EMBL" id="TDY58008.1"/>
    </source>
</evidence>
<dbReference type="InterPro" id="IPR010161">
    <property type="entry name" value="Peptidase_M20B"/>
</dbReference>
<keyword evidence="6 7" id="KW-0482">Metalloprotease</keyword>
<dbReference type="Gene3D" id="3.30.70.360">
    <property type="match status" value="1"/>
</dbReference>
<dbReference type="NCBIfam" id="NF009920">
    <property type="entry name" value="PRK13381.1"/>
    <property type="match status" value="1"/>
</dbReference>
<evidence type="ECO:0000256" key="5">
    <source>
        <dbReference type="ARBA" id="ARBA00022833"/>
    </source>
</evidence>
<dbReference type="GO" id="GO:0008237">
    <property type="term" value="F:metallopeptidase activity"/>
    <property type="evidence" value="ECO:0007669"/>
    <property type="project" value="UniProtKB-KW"/>
</dbReference>
<dbReference type="EC" id="3.4.11.4" evidence="7"/>
<dbReference type="EMBL" id="SORI01000015">
    <property type="protein sequence ID" value="TDY58008.1"/>
    <property type="molecule type" value="Genomic_DNA"/>
</dbReference>
<keyword evidence="4 7" id="KW-0378">Hydrolase</keyword>
<proteinExistence type="inferred from homology"/>
<evidence type="ECO:0000259" key="10">
    <source>
        <dbReference type="Pfam" id="PF07687"/>
    </source>
</evidence>
<dbReference type="SUPFAM" id="SSF55031">
    <property type="entry name" value="Bacterial exopeptidase dimerisation domain"/>
    <property type="match status" value="1"/>
</dbReference>
<keyword evidence="12" id="KW-1185">Reference proteome</keyword>
<reference evidence="11 12" key="1">
    <citation type="submission" date="2019-03" db="EMBL/GenBank/DDBJ databases">
        <title>Genomic Encyclopedia of Type Strains, Phase IV (KMG-IV): sequencing the most valuable type-strain genomes for metagenomic binning, comparative biology and taxonomic classification.</title>
        <authorList>
            <person name="Goeker M."/>
        </authorList>
    </citation>
    <scope>NUCLEOTIDE SEQUENCE [LARGE SCALE GENOMIC DNA]</scope>
    <source>
        <strain evidence="11 12">DSM 25964</strain>
    </source>
</reference>
<evidence type="ECO:0000256" key="4">
    <source>
        <dbReference type="ARBA" id="ARBA00022801"/>
    </source>
</evidence>
<dbReference type="GO" id="GO:0008270">
    <property type="term" value="F:zinc ion binding"/>
    <property type="evidence" value="ECO:0007669"/>
    <property type="project" value="UniProtKB-UniRule"/>
</dbReference>
<comment type="similarity">
    <text evidence="1 7">Belongs to the peptidase M20B family.</text>
</comment>